<dbReference type="Pfam" id="PF03748">
    <property type="entry name" value="FliL"/>
    <property type="match status" value="1"/>
</dbReference>
<keyword evidence="5 10" id="KW-0145">Chemotaxis</keyword>
<dbReference type="Proteomes" id="UP000436822">
    <property type="component" value="Unassembled WGS sequence"/>
</dbReference>
<dbReference type="GO" id="GO:0009425">
    <property type="term" value="C:bacterial-type flagellum basal body"/>
    <property type="evidence" value="ECO:0007669"/>
    <property type="project" value="InterPro"/>
</dbReference>
<keyword evidence="9 10" id="KW-0472">Membrane</keyword>
<name>A0A6N6JEM7_9RHOB</name>
<dbReference type="GO" id="GO:0071973">
    <property type="term" value="P:bacterial-type flagellum-dependent cell motility"/>
    <property type="evidence" value="ECO:0007669"/>
    <property type="project" value="InterPro"/>
</dbReference>
<dbReference type="RefSeq" id="WP_159805569.1">
    <property type="nucleotide sequence ID" value="NZ_BLJE01000002.1"/>
</dbReference>
<gene>
    <name evidence="11" type="ORF">KIN_14810</name>
</gene>
<dbReference type="InterPro" id="IPR005503">
    <property type="entry name" value="FliL"/>
</dbReference>
<evidence type="ECO:0000256" key="9">
    <source>
        <dbReference type="ARBA" id="ARBA00023136"/>
    </source>
</evidence>
<dbReference type="AlphaFoldDB" id="A0A6N6JEM7"/>
<proteinExistence type="inferred from homology"/>
<evidence type="ECO:0000256" key="4">
    <source>
        <dbReference type="ARBA" id="ARBA00022475"/>
    </source>
</evidence>
<keyword evidence="12" id="KW-1185">Reference proteome</keyword>
<evidence type="ECO:0000313" key="11">
    <source>
        <dbReference type="EMBL" id="GFE64407.1"/>
    </source>
</evidence>
<dbReference type="OrthoDB" id="7864548at2"/>
<evidence type="ECO:0000256" key="1">
    <source>
        <dbReference type="ARBA" id="ARBA00002254"/>
    </source>
</evidence>
<evidence type="ECO:0000256" key="8">
    <source>
        <dbReference type="ARBA" id="ARBA00022989"/>
    </source>
</evidence>
<dbReference type="EMBL" id="BLJE01000002">
    <property type="protein sequence ID" value="GFE64407.1"/>
    <property type="molecule type" value="Genomic_DNA"/>
</dbReference>
<keyword evidence="11" id="KW-0966">Cell projection</keyword>
<protein>
    <recommendedName>
        <fullName evidence="10">Flagellar protein FliL</fullName>
    </recommendedName>
</protein>
<evidence type="ECO:0000256" key="2">
    <source>
        <dbReference type="ARBA" id="ARBA00004162"/>
    </source>
</evidence>
<evidence type="ECO:0000256" key="10">
    <source>
        <dbReference type="RuleBase" id="RU364125"/>
    </source>
</evidence>
<sequence>MKKLLIPIFIFLGLGAGVGGGMVLRPPPSPDEVAKKEEMAKAAAEEAAKADIAFVKMNNQFIVPIVRGERVSSLVVLSLSLQTNANSTEALYKKEPKLRDAFLRVLFDHSYSGGFNGAFASSPSLDTLRRSLLEAAHTVADEMITDILITDFVRQDA</sequence>
<comment type="caution">
    <text evidence="11">The sequence shown here is derived from an EMBL/GenBank/DDBJ whole genome shotgun (WGS) entry which is preliminary data.</text>
</comment>
<comment type="subcellular location">
    <subcellularLocation>
        <location evidence="10">Cell inner membrane</location>
    </subcellularLocation>
    <subcellularLocation>
        <location evidence="2">Cell membrane</location>
        <topology evidence="2">Single-pass membrane protein</topology>
    </subcellularLocation>
</comment>
<organism evidence="11 12">
    <name type="scientific">Litoreibacter roseus</name>
    <dbReference type="NCBI Taxonomy" id="2601869"/>
    <lineage>
        <taxon>Bacteria</taxon>
        <taxon>Pseudomonadati</taxon>
        <taxon>Pseudomonadota</taxon>
        <taxon>Alphaproteobacteria</taxon>
        <taxon>Rhodobacterales</taxon>
        <taxon>Roseobacteraceae</taxon>
        <taxon>Litoreibacter</taxon>
    </lineage>
</organism>
<keyword evidence="7 10" id="KW-0283">Flagellar rotation</keyword>
<evidence type="ECO:0000256" key="5">
    <source>
        <dbReference type="ARBA" id="ARBA00022500"/>
    </source>
</evidence>
<evidence type="ECO:0000256" key="3">
    <source>
        <dbReference type="ARBA" id="ARBA00008281"/>
    </source>
</evidence>
<accession>A0A6N6JEM7</accession>
<evidence type="ECO:0000256" key="7">
    <source>
        <dbReference type="ARBA" id="ARBA00022779"/>
    </source>
</evidence>
<evidence type="ECO:0000256" key="6">
    <source>
        <dbReference type="ARBA" id="ARBA00022692"/>
    </source>
</evidence>
<keyword evidence="6" id="KW-0812">Transmembrane</keyword>
<dbReference type="GO" id="GO:0006935">
    <property type="term" value="P:chemotaxis"/>
    <property type="evidence" value="ECO:0007669"/>
    <property type="project" value="UniProtKB-KW"/>
</dbReference>
<keyword evidence="11" id="KW-0282">Flagellum</keyword>
<comment type="function">
    <text evidence="1 10">Controls the rotational direction of flagella during chemotaxis.</text>
</comment>
<dbReference type="GO" id="GO:0005886">
    <property type="term" value="C:plasma membrane"/>
    <property type="evidence" value="ECO:0007669"/>
    <property type="project" value="UniProtKB-SubCell"/>
</dbReference>
<keyword evidence="10" id="KW-0997">Cell inner membrane</keyword>
<comment type="similarity">
    <text evidence="3 10">Belongs to the FliL family.</text>
</comment>
<keyword evidence="8" id="KW-1133">Transmembrane helix</keyword>
<keyword evidence="4" id="KW-1003">Cell membrane</keyword>
<evidence type="ECO:0000313" key="12">
    <source>
        <dbReference type="Proteomes" id="UP000436822"/>
    </source>
</evidence>
<keyword evidence="11" id="KW-0969">Cilium</keyword>
<reference evidence="11 12" key="1">
    <citation type="submission" date="2019-12" db="EMBL/GenBank/DDBJ databases">
        <title>Litoreibacter badius sp. nov., a novel bacteriochlorophyll a-containing bacterium in the genus Litoreibacter.</title>
        <authorList>
            <person name="Kanamuro M."/>
            <person name="Takabe Y."/>
            <person name="Mori K."/>
            <person name="Takaichi S."/>
            <person name="Hanada S."/>
        </authorList>
    </citation>
    <scope>NUCLEOTIDE SEQUENCE [LARGE SCALE GENOMIC DNA]</scope>
    <source>
        <strain evidence="11 12">K6</strain>
    </source>
</reference>